<dbReference type="GO" id="GO:0032588">
    <property type="term" value="C:trans-Golgi network membrane"/>
    <property type="evidence" value="ECO:0007669"/>
    <property type="project" value="TreeGrafter"/>
</dbReference>
<comment type="similarity">
    <text evidence="5">Belongs to the SCAMP family.</text>
</comment>
<evidence type="ECO:0000313" key="7">
    <source>
        <dbReference type="Proteomes" id="UP000054324"/>
    </source>
</evidence>
<keyword evidence="5" id="KW-0813">Transport</keyword>
<dbReference type="GO" id="GO:0015031">
    <property type="term" value="P:protein transport"/>
    <property type="evidence" value="ECO:0007669"/>
    <property type="project" value="InterPro"/>
</dbReference>
<organism evidence="6 7">
    <name type="scientific">Opisthorchis viverrini</name>
    <name type="common">Southeast Asian liver fluke</name>
    <dbReference type="NCBI Taxonomy" id="6198"/>
    <lineage>
        <taxon>Eukaryota</taxon>
        <taxon>Metazoa</taxon>
        <taxon>Spiralia</taxon>
        <taxon>Lophotrochozoa</taxon>
        <taxon>Platyhelminthes</taxon>
        <taxon>Trematoda</taxon>
        <taxon>Digenea</taxon>
        <taxon>Opisthorchiida</taxon>
        <taxon>Opisthorchiata</taxon>
        <taxon>Opisthorchiidae</taxon>
        <taxon>Opisthorchis</taxon>
    </lineage>
</organism>
<dbReference type="GeneID" id="20315309"/>
<comment type="subcellular location">
    <subcellularLocation>
        <location evidence="1 5">Membrane</location>
        <topology evidence="1 5">Multi-pass membrane protein</topology>
    </subcellularLocation>
</comment>
<feature type="transmembrane region" description="Helical" evidence="5">
    <location>
        <begin position="198"/>
        <end position="217"/>
    </location>
</feature>
<evidence type="ECO:0000256" key="1">
    <source>
        <dbReference type="ARBA" id="ARBA00004141"/>
    </source>
</evidence>
<reference evidence="6 7" key="1">
    <citation type="submission" date="2013-11" db="EMBL/GenBank/DDBJ databases">
        <title>Opisthorchis viverrini - life in the bile duct.</title>
        <authorList>
            <person name="Young N.D."/>
            <person name="Nagarajan N."/>
            <person name="Lin S.J."/>
            <person name="Korhonen P.K."/>
            <person name="Jex A.R."/>
            <person name="Hall R.S."/>
            <person name="Safavi-Hemami H."/>
            <person name="Kaewkong W."/>
            <person name="Bertrand D."/>
            <person name="Gao S."/>
            <person name="Seet Q."/>
            <person name="Wongkham S."/>
            <person name="Teh B.T."/>
            <person name="Wongkham C."/>
            <person name="Intapan P.M."/>
            <person name="Maleewong W."/>
            <person name="Yang X."/>
            <person name="Hu M."/>
            <person name="Wang Z."/>
            <person name="Hofmann A."/>
            <person name="Sternberg P.W."/>
            <person name="Tan P."/>
            <person name="Wang J."/>
            <person name="Gasser R.B."/>
        </authorList>
    </citation>
    <scope>NUCLEOTIDE SEQUENCE [LARGE SCALE GENOMIC DNA]</scope>
</reference>
<evidence type="ECO:0000256" key="3">
    <source>
        <dbReference type="ARBA" id="ARBA00022989"/>
    </source>
</evidence>
<dbReference type="CTD" id="20315309"/>
<dbReference type="InterPro" id="IPR007273">
    <property type="entry name" value="SCAMP"/>
</dbReference>
<dbReference type="AlphaFoldDB" id="A0A075AJ61"/>
<protein>
    <recommendedName>
        <fullName evidence="5">Secretory carrier-associated membrane protein</fullName>
        <shortName evidence="5">Secretory carrier membrane protein</shortName>
    </recommendedName>
</protein>
<evidence type="ECO:0000256" key="2">
    <source>
        <dbReference type="ARBA" id="ARBA00022692"/>
    </source>
</evidence>
<evidence type="ECO:0000256" key="4">
    <source>
        <dbReference type="ARBA" id="ARBA00023136"/>
    </source>
</evidence>
<dbReference type="OrthoDB" id="242866at2759"/>
<dbReference type="Pfam" id="PF04144">
    <property type="entry name" value="SCAMP"/>
    <property type="match status" value="1"/>
</dbReference>
<evidence type="ECO:0000256" key="5">
    <source>
        <dbReference type="RuleBase" id="RU363122"/>
    </source>
</evidence>
<feature type="transmembrane region" description="Helical" evidence="5">
    <location>
        <begin position="165"/>
        <end position="186"/>
    </location>
</feature>
<dbReference type="RefSeq" id="XP_009163346.1">
    <property type="nucleotide sequence ID" value="XM_009165082.1"/>
</dbReference>
<dbReference type="EMBL" id="KL596630">
    <property type="protein sequence ID" value="KER32824.1"/>
    <property type="molecule type" value="Genomic_DNA"/>
</dbReference>
<feature type="transmembrane region" description="Helical" evidence="5">
    <location>
        <begin position="273"/>
        <end position="297"/>
    </location>
</feature>
<evidence type="ECO:0000313" key="6">
    <source>
        <dbReference type="EMBL" id="KER32824.1"/>
    </source>
</evidence>
<accession>A0A075AJ61</accession>
<dbReference type="KEGG" id="ovi:T265_01121"/>
<dbReference type="Proteomes" id="UP000054324">
    <property type="component" value="Unassembled WGS sequence"/>
</dbReference>
<dbReference type="PANTHER" id="PTHR10687:SF2">
    <property type="entry name" value="SECRETORY CARRIER-ASSOCIATED MEMBRANE PROTEIN"/>
    <property type="match status" value="1"/>
</dbReference>
<dbReference type="GO" id="GO:0055038">
    <property type="term" value="C:recycling endosome membrane"/>
    <property type="evidence" value="ECO:0007669"/>
    <property type="project" value="TreeGrafter"/>
</dbReference>
<name>A0A075AJ61_OPIVI</name>
<proteinExistence type="inferred from homology"/>
<keyword evidence="2 5" id="KW-0812">Transmembrane</keyword>
<dbReference type="PANTHER" id="PTHR10687">
    <property type="entry name" value="SECRETORY CARRIER-ASSOCIATED MEMBRANE PROTEIN SCAMP"/>
    <property type="match status" value="1"/>
</dbReference>
<keyword evidence="7" id="KW-1185">Reference proteome</keyword>
<keyword evidence="4 5" id="KW-0472">Membrane</keyword>
<gene>
    <name evidence="6" type="ORF">T265_01121</name>
</gene>
<keyword evidence="3 5" id="KW-1133">Transmembrane helix</keyword>
<feature type="transmembrane region" description="Helical" evidence="5">
    <location>
        <begin position="229"/>
        <end position="253"/>
    </location>
</feature>
<sequence length="347" mass="38310">MMASDDAVENPFNDPVERLTTVMPINLISFHFFQQIPSEATASVNSRIQTGALGDYNPFERDTSTLTGTIASNPDFPPPYSSLEAQRLTTTELERRQKELDAKAAELARREAEQNRLAEQVRQGSQGPIKNWPPLPSFFPCGPCFYQDIDLEINSEYRRIVRFGYYLWVAYAGLLLINFFGALLYFAGTGRSDGGSLFGVSIIVCIFCIPASFICWFRPLYKAFRSDSSINFFIFFIVFGAQILVLIIQSLGILNWGSCGWITGLAAVKDTPAIGGITLAIACVFTGMAVACAFYLIRVHRIYRNTGASFGKAREEFTRGVSSNPTVQSAAVETGLFAVRNAGIGRN</sequence>